<feature type="domain" description="Chemotaxis phosphatase CheX-like" evidence="2">
    <location>
        <begin position="42"/>
        <end position="139"/>
    </location>
</feature>
<gene>
    <name evidence="3" type="ORF">AWOD_II_0059</name>
</gene>
<dbReference type="EMBL" id="LN554847">
    <property type="protein sequence ID" value="CED56718.1"/>
    <property type="molecule type" value="Genomic_DNA"/>
</dbReference>
<dbReference type="STRING" id="80852.AWOD_II_0059"/>
<dbReference type="PANTHER" id="PTHR39452">
    <property type="entry name" value="CHEY-P PHOSPHATASE CHEX"/>
    <property type="match status" value="1"/>
</dbReference>
<dbReference type="InterPro" id="IPR028051">
    <property type="entry name" value="CheX-like_dom"/>
</dbReference>
<dbReference type="Proteomes" id="UP000032427">
    <property type="component" value="Chromosome 2"/>
</dbReference>
<proteinExistence type="predicted"/>
<evidence type="ECO:0000259" key="2">
    <source>
        <dbReference type="Pfam" id="PF13690"/>
    </source>
</evidence>
<evidence type="ECO:0000313" key="3">
    <source>
        <dbReference type="EMBL" id="CED56718.1"/>
    </source>
</evidence>
<dbReference type="InterPro" id="IPR038756">
    <property type="entry name" value="CheX-like"/>
</dbReference>
<name>A0A090JZ28_9GAMM</name>
<dbReference type="OrthoDB" id="9788100at2"/>
<dbReference type="GO" id="GO:0006935">
    <property type="term" value="P:chemotaxis"/>
    <property type="evidence" value="ECO:0007669"/>
    <property type="project" value="UniProtKB-KW"/>
</dbReference>
<dbReference type="CDD" id="cd17906">
    <property type="entry name" value="CheX"/>
    <property type="match status" value="1"/>
</dbReference>
<dbReference type="HOGENOM" id="CLU_116290_0_0_6"/>
<protein>
    <submittedName>
        <fullName evidence="3">Methyl-accepting chemotaxis protein, CheC-like family</fullName>
    </submittedName>
</protein>
<reference evidence="4" key="1">
    <citation type="submission" date="2014-09" db="EMBL/GenBank/DDBJ databases">
        <authorList>
            <person name="Hjerde E."/>
        </authorList>
    </citation>
    <scope>NUCLEOTIDE SEQUENCE [LARGE SCALE GENOMIC DNA]</scope>
    <source>
        <strain evidence="4">06/09/139</strain>
    </source>
</reference>
<evidence type="ECO:0000313" key="4">
    <source>
        <dbReference type="Proteomes" id="UP000032427"/>
    </source>
</evidence>
<dbReference type="PANTHER" id="PTHR39452:SF1">
    <property type="entry name" value="CHEY-P PHOSPHATASE CHEX"/>
    <property type="match status" value="1"/>
</dbReference>
<dbReference type="SUPFAM" id="SSF103039">
    <property type="entry name" value="CheC-like"/>
    <property type="match status" value="1"/>
</dbReference>
<organism evidence="3 4">
    <name type="scientific">Aliivibrio wodanis</name>
    <dbReference type="NCBI Taxonomy" id="80852"/>
    <lineage>
        <taxon>Bacteria</taxon>
        <taxon>Pseudomonadati</taxon>
        <taxon>Pseudomonadota</taxon>
        <taxon>Gammaproteobacteria</taxon>
        <taxon>Vibrionales</taxon>
        <taxon>Vibrionaceae</taxon>
        <taxon>Aliivibrio</taxon>
    </lineage>
</organism>
<dbReference type="Gene3D" id="3.40.1550.10">
    <property type="entry name" value="CheC-like"/>
    <property type="match status" value="1"/>
</dbReference>
<accession>A0A090JZ28</accession>
<dbReference type="GeneID" id="28542306"/>
<dbReference type="AlphaFoldDB" id="A0A090JZ28"/>
<dbReference type="InterPro" id="IPR028976">
    <property type="entry name" value="CheC-like_sf"/>
</dbReference>
<keyword evidence="1" id="KW-0145">Chemotaxis</keyword>
<dbReference type="Pfam" id="PF13690">
    <property type="entry name" value="CheX"/>
    <property type="match status" value="1"/>
</dbReference>
<dbReference type="KEGG" id="awd:AWOD_II_0059"/>
<keyword evidence="4" id="KW-1185">Reference proteome</keyword>
<sequence length="153" mass="16655">MKAEFINPFLSALINVLSTMSSIQLTPQKPMLKKGGFAKGDVSGLIGMTTPDLKGSLSVTFEKKLALMTMKKMVGEVHHEIDVDVIDMVGEITNMVAGGAKRTLSEQGFEFDMATPMVVSGENHTISHQSKDKIVLIPLSSEYGMVFIEVSFE</sequence>
<dbReference type="PATRIC" id="fig|80852.17.peg.2799"/>
<evidence type="ECO:0000256" key="1">
    <source>
        <dbReference type="ARBA" id="ARBA00022500"/>
    </source>
</evidence>